<keyword evidence="3" id="KW-1185">Reference proteome</keyword>
<dbReference type="PANTHER" id="PTHR33608:SF6">
    <property type="entry name" value="BLL2464 PROTEIN"/>
    <property type="match status" value="1"/>
</dbReference>
<feature type="domain" description="DUF58" evidence="1">
    <location>
        <begin position="31"/>
        <end position="214"/>
    </location>
</feature>
<dbReference type="Proteomes" id="UP000217944">
    <property type="component" value="Unassembled WGS sequence"/>
</dbReference>
<gene>
    <name evidence="2" type="ORF">LNAT_P0346</name>
</gene>
<protein>
    <recommendedName>
        <fullName evidence="1">DUF58 domain-containing protein</fullName>
    </recommendedName>
</protein>
<evidence type="ECO:0000313" key="3">
    <source>
        <dbReference type="Proteomes" id="UP000217944"/>
    </source>
</evidence>
<dbReference type="RefSeq" id="WP_096258208.1">
    <property type="nucleotide sequence ID" value="NZ_BDME01000001.1"/>
</dbReference>
<comment type="caution">
    <text evidence="2">The sequence shown here is derived from an EMBL/GenBank/DDBJ whole genome shotgun (WGS) entry which is preliminary data.</text>
</comment>
<organism evidence="2 3">
    <name type="scientific">Lebetimonas natsushimae</name>
    <dbReference type="NCBI Taxonomy" id="1936991"/>
    <lineage>
        <taxon>Bacteria</taxon>
        <taxon>Pseudomonadati</taxon>
        <taxon>Campylobacterota</taxon>
        <taxon>Epsilonproteobacteria</taxon>
        <taxon>Nautiliales</taxon>
        <taxon>Nautiliaceae</taxon>
        <taxon>Lebetimonas</taxon>
    </lineage>
</organism>
<dbReference type="AlphaFoldDB" id="A0A292YC41"/>
<evidence type="ECO:0000313" key="2">
    <source>
        <dbReference type="EMBL" id="GAX87051.1"/>
    </source>
</evidence>
<name>A0A292YC41_9BACT</name>
<accession>A0A292YC41</accession>
<dbReference type="EMBL" id="BDME01000001">
    <property type="protein sequence ID" value="GAX87051.1"/>
    <property type="molecule type" value="Genomic_DNA"/>
</dbReference>
<sequence>MIKFKTKKRIFSLLQGRNLSRFKGEGLDFREFREYSFNEDAKKIDWKISAKINKPLVKEYDEERELRIILCIYATPSLYFGIDLLKSEYIQNLIEILGIEAVKEDNKIQTVILKQEPMIFKPTKNIKTHIAFTRKLGEIDFFNVQKGDLKILNRFKKSLLVLIGDFFEEIDLSYLKHETFVIIIRDIYEENPPFRGDITLLDPNSKQDVNINFSEFDAKRIKKHIEEIDKKNYIHFKKLKIPFTKIYTNENPIPKLIRLFK</sequence>
<dbReference type="PANTHER" id="PTHR33608">
    <property type="entry name" value="BLL2464 PROTEIN"/>
    <property type="match status" value="1"/>
</dbReference>
<dbReference type="InterPro" id="IPR002881">
    <property type="entry name" value="DUF58"/>
</dbReference>
<dbReference type="Pfam" id="PF01882">
    <property type="entry name" value="DUF58"/>
    <property type="match status" value="1"/>
</dbReference>
<proteinExistence type="predicted"/>
<evidence type="ECO:0000259" key="1">
    <source>
        <dbReference type="Pfam" id="PF01882"/>
    </source>
</evidence>
<dbReference type="OrthoDB" id="9776116at2"/>
<reference evidence="2 3" key="1">
    <citation type="journal article" date="2017" name="Syst. Appl. Microbiol.">
        <title>Lebetimonas natsushimae sp. nov., a novel strictly anaerobic, moderately thermophilic chemoautotroph isolated from a deep-sea hydrothermal vent polychaete nest in the Mid-Okinawa Trough.</title>
        <authorList>
            <person name="Nagata R."/>
            <person name="Takaki Y."/>
            <person name="Tame A."/>
            <person name="Nunoura T."/>
            <person name="Muto H."/>
            <person name="Mino S."/>
            <person name="Sawayama S."/>
            <person name="Takai K."/>
            <person name="Nakagawa S."/>
        </authorList>
    </citation>
    <scope>NUCLEOTIDE SEQUENCE [LARGE SCALE GENOMIC DNA]</scope>
    <source>
        <strain evidence="2 3">HS1857</strain>
    </source>
</reference>